<dbReference type="KEGG" id="cuh:BJN34_01925"/>
<dbReference type="InterPro" id="IPR010131">
    <property type="entry name" value="MdtP/NodT-like"/>
</dbReference>
<dbReference type="Pfam" id="PF02321">
    <property type="entry name" value="OEP"/>
    <property type="match status" value="2"/>
</dbReference>
<dbReference type="EMBL" id="CP017757">
    <property type="protein sequence ID" value="AQV92648.1"/>
    <property type="molecule type" value="Genomic_DNA"/>
</dbReference>
<dbReference type="GO" id="GO:0015562">
    <property type="term" value="F:efflux transmembrane transporter activity"/>
    <property type="evidence" value="ECO:0007669"/>
    <property type="project" value="InterPro"/>
</dbReference>
<evidence type="ECO:0000313" key="2">
    <source>
        <dbReference type="EMBL" id="AQV92648.1"/>
    </source>
</evidence>
<dbReference type="SUPFAM" id="SSF56954">
    <property type="entry name" value="Outer membrane efflux proteins (OEP)"/>
    <property type="match status" value="1"/>
</dbReference>
<organism evidence="2 3">
    <name type="scientific">Cupriavidus necator</name>
    <name type="common">Alcaligenes eutrophus</name>
    <name type="synonym">Ralstonia eutropha</name>
    <dbReference type="NCBI Taxonomy" id="106590"/>
    <lineage>
        <taxon>Bacteria</taxon>
        <taxon>Pseudomonadati</taxon>
        <taxon>Pseudomonadota</taxon>
        <taxon>Betaproteobacteria</taxon>
        <taxon>Burkholderiales</taxon>
        <taxon>Burkholderiaceae</taxon>
        <taxon>Cupriavidus</taxon>
    </lineage>
</organism>
<dbReference type="OrthoDB" id="9791261at2"/>
<gene>
    <name evidence="2" type="ORF">BJN34_01925</name>
</gene>
<reference evidence="3" key="1">
    <citation type="submission" date="2017-02" db="EMBL/GenBank/DDBJ databases">
        <title>Complete genome sequence of Cupriavidus necator strain NH9, a 3-chlorobenzoate degrader.</title>
        <authorList>
            <person name="Moriuchi R."/>
            <person name="Dohra H."/>
            <person name="Ogawa N."/>
        </authorList>
    </citation>
    <scope>NUCLEOTIDE SEQUENCE [LARGE SCALE GENOMIC DNA]</scope>
    <source>
        <strain evidence="3">NH9</strain>
    </source>
</reference>
<proteinExistence type="inferred from homology"/>
<accession>A0A1U9UJ76</accession>
<evidence type="ECO:0000256" key="1">
    <source>
        <dbReference type="ARBA" id="ARBA00007613"/>
    </source>
</evidence>
<dbReference type="PANTHER" id="PTHR30203:SF24">
    <property type="entry name" value="BLR4935 PROTEIN"/>
    <property type="match status" value="1"/>
</dbReference>
<evidence type="ECO:0000313" key="3">
    <source>
        <dbReference type="Proteomes" id="UP000189627"/>
    </source>
</evidence>
<protein>
    <submittedName>
        <fullName evidence="2">TolC family protein</fullName>
    </submittedName>
</protein>
<dbReference type="InterPro" id="IPR003423">
    <property type="entry name" value="OMP_efflux"/>
</dbReference>
<dbReference type="RefSeq" id="WP_078195113.1">
    <property type="nucleotide sequence ID" value="NZ_CP017757.2"/>
</dbReference>
<comment type="similarity">
    <text evidence="1">Belongs to the outer membrane factor (OMF) (TC 1.B.17) family.</text>
</comment>
<name>A0A1U9UJ76_CUPNE</name>
<sequence length="486" mass="53860">MKAAIHASTEWWLAALRVLARARHLFLPVAGLLLTACAFDRYDPRPLSTAAVADAYSARSLQSPELREFVRRHYPRAAEVWPPNQWDLESLTLAALYFNPELEAARTRLATTEAAMTTAAQRPNPTVQLPFQRTLNPKGGDSPWTLGIALDIPIETAGKRGYRIDEATHLSSAARFQVANVAWGVRNQLRTQLLNLWFAEERTVLLQQQLQLDQRTVAMLERRQAVGDASPWEVNQQRLTVMQSRTDLLAAQRQAAVIRVQVATVLGLRASTLDAVDLDLKAFAQGYPAPPSQTIRLQALLNRADVLAGLAQYEASQAALQLEVAKQYPDIHLGPGYTFDQGARKLGFDFAGLVLPIFNRNEGPIAEARSRRLEAQARVQQLEAQAFSETDSALAAYQAIQNILKQSEEQAAVQSRQLAATRRSFEIGQADHLALTLAEKSEVTAQLVLKDATFQMQQAIGRLEDAMQRPLTTSAPSGERMNPEFK</sequence>
<dbReference type="PANTHER" id="PTHR30203">
    <property type="entry name" value="OUTER MEMBRANE CATION EFFLUX PROTEIN"/>
    <property type="match status" value="1"/>
</dbReference>
<dbReference type="Proteomes" id="UP000189627">
    <property type="component" value="Chromosome 1"/>
</dbReference>
<dbReference type="AlphaFoldDB" id="A0A1U9UJ76"/>
<dbReference type="Gene3D" id="1.20.1600.10">
    <property type="entry name" value="Outer membrane efflux proteins (OEP)"/>
    <property type="match status" value="1"/>
</dbReference>